<sequence length="243" mass="26372">MSALPAPPMLRKGRSLTAELVQALSDRVRDGRLAAAAKLPTEAAIMEEFGVSRTVVREAISRLQAAGVVETKHGVGTFVVGLGDGSTFRIAPDQLGTLQDVIAVLELRIGVETEGAALAAARRTPENLVSLRSALDAFASAVDEGRTAVGPDFQFHLEIARATQNHHFADLMTTLGGMMIPRARLESTQSVSPEQQAYLRRVNSEHESIFDAISRQDVEAARAAMRTHLANSRERRRRLAELR</sequence>
<proteinExistence type="predicted"/>
<dbReference type="Pfam" id="PF00392">
    <property type="entry name" value="GntR"/>
    <property type="match status" value="1"/>
</dbReference>
<organism evidence="5 6">
    <name type="scientific">Caenimonas sedimenti</name>
    <dbReference type="NCBI Taxonomy" id="2596921"/>
    <lineage>
        <taxon>Bacteria</taxon>
        <taxon>Pseudomonadati</taxon>
        <taxon>Pseudomonadota</taxon>
        <taxon>Betaproteobacteria</taxon>
        <taxon>Burkholderiales</taxon>
        <taxon>Comamonadaceae</taxon>
        <taxon>Caenimonas</taxon>
    </lineage>
</organism>
<dbReference type="InterPro" id="IPR036388">
    <property type="entry name" value="WH-like_DNA-bd_sf"/>
</dbReference>
<dbReference type="Gene3D" id="1.20.120.530">
    <property type="entry name" value="GntR ligand-binding domain-like"/>
    <property type="match status" value="1"/>
</dbReference>
<name>A0A562ZVP4_9BURK</name>
<keyword evidence="6" id="KW-1185">Reference proteome</keyword>
<comment type="caution">
    <text evidence="5">The sequence shown here is derived from an EMBL/GenBank/DDBJ whole genome shotgun (WGS) entry which is preliminary data.</text>
</comment>
<dbReference type="AlphaFoldDB" id="A0A562ZVP4"/>
<keyword evidence="2" id="KW-0238">DNA-binding</keyword>
<evidence type="ECO:0000313" key="5">
    <source>
        <dbReference type="EMBL" id="TWO72441.1"/>
    </source>
</evidence>
<dbReference type="EMBL" id="VOBQ01000004">
    <property type="protein sequence ID" value="TWO72441.1"/>
    <property type="molecule type" value="Genomic_DNA"/>
</dbReference>
<dbReference type="InterPro" id="IPR011711">
    <property type="entry name" value="GntR_C"/>
</dbReference>
<dbReference type="PRINTS" id="PR00035">
    <property type="entry name" value="HTHGNTR"/>
</dbReference>
<dbReference type="Pfam" id="PF07729">
    <property type="entry name" value="FCD"/>
    <property type="match status" value="1"/>
</dbReference>
<dbReference type="InterPro" id="IPR008920">
    <property type="entry name" value="TF_FadR/GntR_C"/>
</dbReference>
<evidence type="ECO:0000259" key="4">
    <source>
        <dbReference type="PROSITE" id="PS50949"/>
    </source>
</evidence>
<dbReference type="PROSITE" id="PS50949">
    <property type="entry name" value="HTH_GNTR"/>
    <property type="match status" value="1"/>
</dbReference>
<dbReference type="SUPFAM" id="SSF48008">
    <property type="entry name" value="GntR ligand-binding domain-like"/>
    <property type="match status" value="1"/>
</dbReference>
<feature type="domain" description="HTH gntR-type" evidence="4">
    <location>
        <begin position="14"/>
        <end position="82"/>
    </location>
</feature>
<dbReference type="GO" id="GO:0003677">
    <property type="term" value="F:DNA binding"/>
    <property type="evidence" value="ECO:0007669"/>
    <property type="project" value="UniProtKB-KW"/>
</dbReference>
<dbReference type="GO" id="GO:0003700">
    <property type="term" value="F:DNA-binding transcription factor activity"/>
    <property type="evidence" value="ECO:0007669"/>
    <property type="project" value="InterPro"/>
</dbReference>
<dbReference type="OrthoDB" id="1040417at2"/>
<keyword evidence="3" id="KW-0804">Transcription</keyword>
<accession>A0A562ZVP4</accession>
<evidence type="ECO:0000313" key="6">
    <source>
        <dbReference type="Proteomes" id="UP000318199"/>
    </source>
</evidence>
<dbReference type="SUPFAM" id="SSF46785">
    <property type="entry name" value="Winged helix' DNA-binding domain"/>
    <property type="match status" value="1"/>
</dbReference>
<dbReference type="SMART" id="SM00895">
    <property type="entry name" value="FCD"/>
    <property type="match status" value="1"/>
</dbReference>
<dbReference type="InterPro" id="IPR036390">
    <property type="entry name" value="WH_DNA-bd_sf"/>
</dbReference>
<protein>
    <submittedName>
        <fullName evidence="5">FadR family transcriptional regulator</fullName>
    </submittedName>
</protein>
<dbReference type="Proteomes" id="UP000318199">
    <property type="component" value="Unassembled WGS sequence"/>
</dbReference>
<gene>
    <name evidence="5" type="ORF">FN976_07000</name>
</gene>
<dbReference type="InterPro" id="IPR000524">
    <property type="entry name" value="Tscrpt_reg_HTH_GntR"/>
</dbReference>
<evidence type="ECO:0000256" key="1">
    <source>
        <dbReference type="ARBA" id="ARBA00023015"/>
    </source>
</evidence>
<evidence type="ECO:0000256" key="3">
    <source>
        <dbReference type="ARBA" id="ARBA00023163"/>
    </source>
</evidence>
<dbReference type="PANTHER" id="PTHR43537">
    <property type="entry name" value="TRANSCRIPTIONAL REGULATOR, GNTR FAMILY"/>
    <property type="match status" value="1"/>
</dbReference>
<dbReference type="Gene3D" id="1.10.10.10">
    <property type="entry name" value="Winged helix-like DNA-binding domain superfamily/Winged helix DNA-binding domain"/>
    <property type="match status" value="1"/>
</dbReference>
<dbReference type="SMART" id="SM00345">
    <property type="entry name" value="HTH_GNTR"/>
    <property type="match status" value="1"/>
</dbReference>
<dbReference type="PANTHER" id="PTHR43537:SF5">
    <property type="entry name" value="UXU OPERON TRANSCRIPTIONAL REGULATOR"/>
    <property type="match status" value="1"/>
</dbReference>
<keyword evidence="1" id="KW-0805">Transcription regulation</keyword>
<dbReference type="CDD" id="cd07377">
    <property type="entry name" value="WHTH_GntR"/>
    <property type="match status" value="1"/>
</dbReference>
<reference evidence="5 6" key="1">
    <citation type="submission" date="2019-07" db="EMBL/GenBank/DDBJ databases">
        <title>Caenimonas sedimenti sp. nov., isolated from activated sludge.</title>
        <authorList>
            <person name="Xu J."/>
        </authorList>
    </citation>
    <scope>NUCLEOTIDE SEQUENCE [LARGE SCALE GENOMIC DNA]</scope>
    <source>
        <strain evidence="5 6">HX-9-20</strain>
    </source>
</reference>
<evidence type="ECO:0000256" key="2">
    <source>
        <dbReference type="ARBA" id="ARBA00023125"/>
    </source>
</evidence>